<reference evidence="2 3" key="1">
    <citation type="submission" date="2018-10" db="EMBL/GenBank/DDBJ databases">
        <title>Sequencing the genomes of 1000 actinobacteria strains.</title>
        <authorList>
            <person name="Klenk H.-P."/>
        </authorList>
    </citation>
    <scope>NUCLEOTIDE SEQUENCE [LARGE SCALE GENOMIC DNA]</scope>
    <source>
        <strain evidence="2 3">DSM 45175</strain>
    </source>
</reference>
<evidence type="ECO:0000313" key="2">
    <source>
        <dbReference type="EMBL" id="RKR92381.1"/>
    </source>
</evidence>
<dbReference type="AlphaFoldDB" id="A0A495JU72"/>
<comment type="caution">
    <text evidence="2">The sequence shown here is derived from an EMBL/GenBank/DDBJ whole genome shotgun (WGS) entry which is preliminary data.</text>
</comment>
<evidence type="ECO:0000313" key="3">
    <source>
        <dbReference type="Proteomes" id="UP000277671"/>
    </source>
</evidence>
<dbReference type="Proteomes" id="UP000277671">
    <property type="component" value="Unassembled WGS sequence"/>
</dbReference>
<accession>A0A495JU72</accession>
<protein>
    <submittedName>
        <fullName evidence="2">Uncharacterized protein</fullName>
    </submittedName>
</protein>
<keyword evidence="3" id="KW-1185">Reference proteome</keyword>
<proteinExistence type="predicted"/>
<feature type="region of interest" description="Disordered" evidence="1">
    <location>
        <begin position="73"/>
        <end position="93"/>
    </location>
</feature>
<sequence length="225" mass="24457">MRQFLHHRRVHHVASAGAGYSQAAAGVADLYAAAVTGRPEPVRVDRVFSTGSSPAVRAADAVYRGLVRVHLEPLVPADPPGPPADDGQPERRHRVRPWAGAVPYRAEVGGWSRCGGPTLVRDNFLNYPTVFPHLRVGPADDLTTDVYSAPETEVRTGFIAGPERYPPETVSDHQERLRCVLGIARTSPDLRLARIEMLDELHIPPDVFDPALDEVDFGGEQPAAA</sequence>
<dbReference type="EMBL" id="RBKT01000001">
    <property type="protein sequence ID" value="RKR92381.1"/>
    <property type="molecule type" value="Genomic_DNA"/>
</dbReference>
<evidence type="ECO:0000256" key="1">
    <source>
        <dbReference type="SAM" id="MobiDB-lite"/>
    </source>
</evidence>
<name>A0A495JU72_9ACTN</name>
<organism evidence="2 3">
    <name type="scientific">Micromonospora pisi</name>
    <dbReference type="NCBI Taxonomy" id="589240"/>
    <lineage>
        <taxon>Bacteria</taxon>
        <taxon>Bacillati</taxon>
        <taxon>Actinomycetota</taxon>
        <taxon>Actinomycetes</taxon>
        <taxon>Micromonosporales</taxon>
        <taxon>Micromonosporaceae</taxon>
        <taxon>Micromonospora</taxon>
    </lineage>
</organism>
<gene>
    <name evidence="2" type="ORF">BDK92_6819</name>
</gene>